<sequence>MDDKATGPGPELRQARVLVPGARMPEFTKRLAALNTKAAAYGLDALTCELVQIMPYVQRREADGENEVLTLAPLPPGASLPGDATGVIDMHVLDLRFPIVKLGDWQVVAQFDATAGAGVLVFAVTDREGDRDEARRRREHPLRCEHCRTTRARKQTYLLRDTSTGDYQQVGSTCLQEFTGIDPASVLFLAKLADFERDLGEFGAAGAPTPLDAIPTLEYLTRVLYVCESGGFISAQKAREERLTATFRRALDLDDDFRRNPAAGRTFAAERERLLAEATALVAWFSGRDTENDFEANVRTLLASDRLKVDPRHLAVVAAAVPTYRRHQAAAEHAHRGAHSLHVGAKGDKLERPLRVYHVETFDGHYGPQERVSLLDDEGNCFTWRTAAAPADLVSRGNRERRFDGAFKVKQHDTYRGTAITEISHLRFKRWL</sequence>
<evidence type="ECO:0000313" key="1">
    <source>
        <dbReference type="EMBL" id="MCW0399334.1"/>
    </source>
</evidence>
<dbReference type="EMBL" id="JANFWR010000010">
    <property type="protein sequence ID" value="MCW0399334.1"/>
    <property type="molecule type" value="Genomic_DNA"/>
</dbReference>
<organism evidence="1 2">
    <name type="scientific">Xanthomonas sacchari</name>
    <dbReference type="NCBI Taxonomy" id="56458"/>
    <lineage>
        <taxon>Bacteria</taxon>
        <taxon>Pseudomonadati</taxon>
        <taxon>Pseudomonadota</taxon>
        <taxon>Gammaproteobacteria</taxon>
        <taxon>Lysobacterales</taxon>
        <taxon>Lysobacteraceae</taxon>
        <taxon>Xanthomonas</taxon>
    </lineage>
</organism>
<reference evidence="1 2" key="1">
    <citation type="submission" date="2022-06" db="EMBL/GenBank/DDBJ databases">
        <title>Dynamics of rice microbiomes reveals core vertical transmitted seed endophytes.</title>
        <authorList>
            <person name="Liao K."/>
            <person name="Zhang X."/>
        </authorList>
    </citation>
    <scope>NUCLEOTIDE SEQUENCE [LARGE SCALE GENOMIC DNA]</scope>
    <source>
        <strain evidence="1 2">YT10-10-1</strain>
    </source>
</reference>
<evidence type="ECO:0000313" key="2">
    <source>
        <dbReference type="Proteomes" id="UP001320843"/>
    </source>
</evidence>
<protein>
    <submittedName>
        <fullName evidence="1">Uncharacterized protein</fullName>
    </submittedName>
</protein>
<name>A0ABT3DWL7_9XANT</name>
<comment type="caution">
    <text evidence="1">The sequence shown here is derived from an EMBL/GenBank/DDBJ whole genome shotgun (WGS) entry which is preliminary data.</text>
</comment>
<accession>A0ABT3DWL7</accession>
<keyword evidence="2" id="KW-1185">Reference proteome</keyword>
<dbReference type="Proteomes" id="UP001320843">
    <property type="component" value="Unassembled WGS sequence"/>
</dbReference>
<gene>
    <name evidence="1" type="ORF">NB700_001890</name>
</gene>
<dbReference type="RefSeq" id="WP_267122746.1">
    <property type="nucleotide sequence ID" value="NZ_JANFWR010000010.1"/>
</dbReference>
<proteinExistence type="predicted"/>